<accession>A0A9D4VUV9</accession>
<name>A0A9D4VUV9_PEA</name>
<dbReference type="Proteomes" id="UP001058974">
    <property type="component" value="Chromosome 7"/>
</dbReference>
<reference evidence="2 3" key="1">
    <citation type="journal article" date="2022" name="Nat. Genet.">
        <title>Improved pea reference genome and pan-genome highlight genomic features and evolutionary characteristics.</title>
        <authorList>
            <person name="Yang T."/>
            <person name="Liu R."/>
            <person name="Luo Y."/>
            <person name="Hu S."/>
            <person name="Wang D."/>
            <person name="Wang C."/>
            <person name="Pandey M.K."/>
            <person name="Ge S."/>
            <person name="Xu Q."/>
            <person name="Li N."/>
            <person name="Li G."/>
            <person name="Huang Y."/>
            <person name="Saxena R.K."/>
            <person name="Ji Y."/>
            <person name="Li M."/>
            <person name="Yan X."/>
            <person name="He Y."/>
            <person name="Liu Y."/>
            <person name="Wang X."/>
            <person name="Xiang C."/>
            <person name="Varshney R.K."/>
            <person name="Ding H."/>
            <person name="Gao S."/>
            <person name="Zong X."/>
        </authorList>
    </citation>
    <scope>NUCLEOTIDE SEQUENCE [LARGE SCALE GENOMIC DNA]</scope>
    <source>
        <strain evidence="2 3">cv. Zhongwan 6</strain>
    </source>
</reference>
<evidence type="ECO:0000313" key="3">
    <source>
        <dbReference type="Proteomes" id="UP001058974"/>
    </source>
</evidence>
<feature type="compositionally biased region" description="Low complexity" evidence="1">
    <location>
        <begin position="15"/>
        <end position="24"/>
    </location>
</feature>
<comment type="caution">
    <text evidence="2">The sequence shown here is derived from an EMBL/GenBank/DDBJ whole genome shotgun (WGS) entry which is preliminary data.</text>
</comment>
<feature type="compositionally biased region" description="Basic residues" evidence="1">
    <location>
        <begin position="1"/>
        <end position="14"/>
    </location>
</feature>
<dbReference type="EMBL" id="JAMSHJ010000007">
    <property type="protein sequence ID" value="KAI5390071.1"/>
    <property type="molecule type" value="Genomic_DNA"/>
</dbReference>
<dbReference type="Gramene" id="Psat07G0540900-T1">
    <property type="protein sequence ID" value="KAI5390071.1"/>
    <property type="gene ID" value="KIW84_075409"/>
</dbReference>
<keyword evidence="3" id="KW-1185">Reference proteome</keyword>
<sequence length="209" mass="22944">MRKARTSASRKGKPTKVSTSSSPSMTARNVRTLEPSIVVKKPQSMTSLYLDPISVEPNVDSSNYCPDVTNVIEDVEASETSNRPRSVTTLSKSSMIIPDKDDVDKNICVLISQLLGIDPKTNVVLDVSTFLAQPDNNTETPMDKFDVNVPTMSPKKSKDKERSEGITGDLADKDKNSIEKKDQPTYIIYIEELNSDDVPIGQRLAPGLV</sequence>
<feature type="region of interest" description="Disordered" evidence="1">
    <location>
        <begin position="137"/>
        <end position="178"/>
    </location>
</feature>
<protein>
    <submittedName>
        <fullName evidence="2">Uncharacterized protein</fullName>
    </submittedName>
</protein>
<evidence type="ECO:0000256" key="1">
    <source>
        <dbReference type="SAM" id="MobiDB-lite"/>
    </source>
</evidence>
<gene>
    <name evidence="2" type="ORF">KIW84_075409</name>
</gene>
<evidence type="ECO:0000313" key="2">
    <source>
        <dbReference type="EMBL" id="KAI5390071.1"/>
    </source>
</evidence>
<feature type="region of interest" description="Disordered" evidence="1">
    <location>
        <begin position="1"/>
        <end position="35"/>
    </location>
</feature>
<proteinExistence type="predicted"/>
<organism evidence="2 3">
    <name type="scientific">Pisum sativum</name>
    <name type="common">Garden pea</name>
    <name type="synonym">Lathyrus oleraceus</name>
    <dbReference type="NCBI Taxonomy" id="3888"/>
    <lineage>
        <taxon>Eukaryota</taxon>
        <taxon>Viridiplantae</taxon>
        <taxon>Streptophyta</taxon>
        <taxon>Embryophyta</taxon>
        <taxon>Tracheophyta</taxon>
        <taxon>Spermatophyta</taxon>
        <taxon>Magnoliopsida</taxon>
        <taxon>eudicotyledons</taxon>
        <taxon>Gunneridae</taxon>
        <taxon>Pentapetalae</taxon>
        <taxon>rosids</taxon>
        <taxon>fabids</taxon>
        <taxon>Fabales</taxon>
        <taxon>Fabaceae</taxon>
        <taxon>Papilionoideae</taxon>
        <taxon>50 kb inversion clade</taxon>
        <taxon>NPAAA clade</taxon>
        <taxon>Hologalegina</taxon>
        <taxon>IRL clade</taxon>
        <taxon>Fabeae</taxon>
        <taxon>Lathyrus</taxon>
    </lineage>
</organism>
<feature type="compositionally biased region" description="Basic and acidic residues" evidence="1">
    <location>
        <begin position="156"/>
        <end position="178"/>
    </location>
</feature>
<dbReference type="AlphaFoldDB" id="A0A9D4VUV9"/>